<dbReference type="SUPFAM" id="SSF55729">
    <property type="entry name" value="Acyl-CoA N-acyltransferases (Nat)"/>
    <property type="match status" value="1"/>
</dbReference>
<name>A0A0M1P3U6_9BACL</name>
<accession>A0A0M1P3U6</accession>
<dbReference type="InterPro" id="IPR000182">
    <property type="entry name" value="GNAT_dom"/>
</dbReference>
<dbReference type="AlphaFoldDB" id="A0A0M1P3U6"/>
<keyword evidence="2" id="KW-0808">Transferase</keyword>
<keyword evidence="3" id="KW-1185">Reference proteome</keyword>
<evidence type="ECO:0000259" key="1">
    <source>
        <dbReference type="PROSITE" id="PS51186"/>
    </source>
</evidence>
<sequence>MIRRLRPEELDILLASINQEQHFLYYSYLTNRRQNSLHYGQFSESGELLGVLAYLNGLSFHAFSVYPIKPQFQLPSVLAHIKQELNLPDSAEGSFIVHADEWKVLSPEVDVIKPPIEIWLMKHVDSESLPLTADEVILLGPAHFDRIEDKLAAIQAMAFAKEELQNPFYGVMQDQELVAVGGYHIYGQDYVELGNIGTDRGWRRRGFGKKVCAELTRRARIITPHVYLNVLASNTAAIQLYQSLGYVTVCKQYMVTFAVSTCK</sequence>
<dbReference type="GO" id="GO:0016747">
    <property type="term" value="F:acyltransferase activity, transferring groups other than amino-acyl groups"/>
    <property type="evidence" value="ECO:0007669"/>
    <property type="project" value="InterPro"/>
</dbReference>
<dbReference type="EMBL" id="LIUT01000001">
    <property type="protein sequence ID" value="KOR89067.1"/>
    <property type="molecule type" value="Genomic_DNA"/>
</dbReference>
<evidence type="ECO:0000313" key="3">
    <source>
        <dbReference type="Proteomes" id="UP000036932"/>
    </source>
</evidence>
<dbReference type="RefSeq" id="WP_054402114.1">
    <property type="nucleotide sequence ID" value="NZ_LIUT01000001.1"/>
</dbReference>
<comment type="caution">
    <text evidence="2">The sequence shown here is derived from an EMBL/GenBank/DDBJ whole genome shotgun (WGS) entry which is preliminary data.</text>
</comment>
<gene>
    <name evidence="2" type="ORF">AM231_07735</name>
</gene>
<feature type="domain" description="N-acetyltransferase" evidence="1">
    <location>
        <begin position="116"/>
        <end position="263"/>
    </location>
</feature>
<protein>
    <submittedName>
        <fullName evidence="2">Acetyltransferase</fullName>
    </submittedName>
</protein>
<evidence type="ECO:0000313" key="2">
    <source>
        <dbReference type="EMBL" id="KOR89067.1"/>
    </source>
</evidence>
<dbReference type="PATRIC" id="fig|1705565.3.peg.3472"/>
<dbReference type="Proteomes" id="UP000036932">
    <property type="component" value="Unassembled WGS sequence"/>
</dbReference>
<organism evidence="2 3">
    <name type="scientific">Paenibacillus solani</name>
    <dbReference type="NCBI Taxonomy" id="1705565"/>
    <lineage>
        <taxon>Bacteria</taxon>
        <taxon>Bacillati</taxon>
        <taxon>Bacillota</taxon>
        <taxon>Bacilli</taxon>
        <taxon>Bacillales</taxon>
        <taxon>Paenibacillaceae</taxon>
        <taxon>Paenibacillus</taxon>
    </lineage>
</organism>
<dbReference type="InterPro" id="IPR016181">
    <property type="entry name" value="Acyl_CoA_acyltransferase"/>
</dbReference>
<dbReference type="CDD" id="cd04301">
    <property type="entry name" value="NAT_SF"/>
    <property type="match status" value="1"/>
</dbReference>
<dbReference type="OrthoDB" id="2464351at2"/>
<dbReference type="PROSITE" id="PS51186">
    <property type="entry name" value="GNAT"/>
    <property type="match status" value="1"/>
</dbReference>
<proteinExistence type="predicted"/>
<reference evidence="3" key="1">
    <citation type="submission" date="2015-08" db="EMBL/GenBank/DDBJ databases">
        <title>Genome sequencing project for genomic taxonomy and phylogenomics of Bacillus-like bacteria.</title>
        <authorList>
            <person name="Liu B."/>
            <person name="Wang J."/>
            <person name="Zhu Y."/>
            <person name="Liu G."/>
            <person name="Chen Q."/>
            <person name="Chen Z."/>
            <person name="Lan J."/>
            <person name="Che J."/>
            <person name="Ge C."/>
            <person name="Shi H."/>
            <person name="Pan Z."/>
            <person name="Liu X."/>
        </authorList>
    </citation>
    <scope>NUCLEOTIDE SEQUENCE [LARGE SCALE GENOMIC DNA]</scope>
    <source>
        <strain evidence="3">FJAT-22460</strain>
    </source>
</reference>
<dbReference type="Gene3D" id="3.40.630.30">
    <property type="match status" value="1"/>
</dbReference>
<dbReference type="Pfam" id="PF00583">
    <property type="entry name" value="Acetyltransf_1"/>
    <property type="match status" value="1"/>
</dbReference>